<sequence length="541" mass="60783">MIQAFLNRFALVEFTDTQLGAFLGVFSFLLAISIWARRSQYDVKLVSGPSGGHWLWGHEREIFLTSAGQKFSEWFNTYGQVVRYKGAFFHPDFLVVSDPRFIHHMLTENPYNYVKSPVFRPLVDRLLGHGLVWAEGDEHKQQRKVLNPAFSPANVRDMAPSVFESAAKLRTSLEQAILKSGGELETNVMKWTATATLDIIGKVGFNHDFEQGKSQDAKDIQKAWTDQVNAGMTTAAFYAQIFLRTFPFILSIPVEAIQKQGDIKNVINRLANKFISEKGELVENEKTEKAKNLLAIMMKANSSGVNKMSTQQMIDHITTFVVVGHETTAGSLNMTLLELAQHPDKQQRLREEIISLGHEPTYEDLTAPERLPYLDAVVKEGLRLHPPGAYMDRVAVKDDIVPLLHPITTPSGEKLASLKIKAGQVIQIPNISINRVDAVWKDGGNFRPERWVEQGGLPPRAEMQGGWSNIMSFSEGPRLCIGYRLALLEYKCLLSLLIRYFVFHDANVTIETKFSATMQPRVVGSEDEGAQLPLRITLAED</sequence>
<evidence type="ECO:0000256" key="4">
    <source>
        <dbReference type="ARBA" id="ARBA00010617"/>
    </source>
</evidence>
<feature type="binding site" description="axial binding residue" evidence="13">
    <location>
        <position position="480"/>
    </location>
    <ligand>
        <name>heme</name>
        <dbReference type="ChEBI" id="CHEBI:30413"/>
    </ligand>
    <ligandPart>
        <name>Fe</name>
        <dbReference type="ChEBI" id="CHEBI:18248"/>
    </ligandPart>
</feature>
<name>A0A0D2KQ34_HYPSF</name>
<dbReference type="InterPro" id="IPR036396">
    <property type="entry name" value="Cyt_P450_sf"/>
</dbReference>
<evidence type="ECO:0000256" key="1">
    <source>
        <dbReference type="ARBA" id="ARBA00001971"/>
    </source>
</evidence>
<organism evidence="16 17">
    <name type="scientific">Hypholoma sublateritium (strain FD-334 SS-4)</name>
    <dbReference type="NCBI Taxonomy" id="945553"/>
    <lineage>
        <taxon>Eukaryota</taxon>
        <taxon>Fungi</taxon>
        <taxon>Dikarya</taxon>
        <taxon>Basidiomycota</taxon>
        <taxon>Agaricomycotina</taxon>
        <taxon>Agaricomycetes</taxon>
        <taxon>Agaricomycetidae</taxon>
        <taxon>Agaricales</taxon>
        <taxon>Agaricineae</taxon>
        <taxon>Strophariaceae</taxon>
        <taxon>Hypholoma</taxon>
    </lineage>
</organism>
<proteinExistence type="inferred from homology"/>
<dbReference type="PANTHER" id="PTHR24305">
    <property type="entry name" value="CYTOCHROME P450"/>
    <property type="match status" value="1"/>
</dbReference>
<dbReference type="InterPro" id="IPR017972">
    <property type="entry name" value="Cyt_P450_CS"/>
</dbReference>
<dbReference type="AlphaFoldDB" id="A0A0D2KQ34"/>
<dbReference type="GO" id="GO:0005506">
    <property type="term" value="F:iron ion binding"/>
    <property type="evidence" value="ECO:0007669"/>
    <property type="project" value="InterPro"/>
</dbReference>
<dbReference type="PANTHER" id="PTHR24305:SF166">
    <property type="entry name" value="CYTOCHROME P450 12A4, MITOCHONDRIAL-RELATED"/>
    <property type="match status" value="1"/>
</dbReference>
<keyword evidence="8 15" id="KW-1133">Transmembrane helix</keyword>
<dbReference type="PROSITE" id="PS00086">
    <property type="entry name" value="CYTOCHROME_P450"/>
    <property type="match status" value="1"/>
</dbReference>
<comment type="subcellular location">
    <subcellularLocation>
        <location evidence="2">Membrane</location>
    </subcellularLocation>
</comment>
<dbReference type="GO" id="GO:0020037">
    <property type="term" value="F:heme binding"/>
    <property type="evidence" value="ECO:0007669"/>
    <property type="project" value="InterPro"/>
</dbReference>
<evidence type="ECO:0000256" key="9">
    <source>
        <dbReference type="ARBA" id="ARBA00023002"/>
    </source>
</evidence>
<evidence type="ECO:0000256" key="5">
    <source>
        <dbReference type="ARBA" id="ARBA00022617"/>
    </source>
</evidence>
<reference evidence="17" key="1">
    <citation type="submission" date="2014-04" db="EMBL/GenBank/DDBJ databases">
        <title>Evolutionary Origins and Diversification of the Mycorrhizal Mutualists.</title>
        <authorList>
            <consortium name="DOE Joint Genome Institute"/>
            <consortium name="Mycorrhizal Genomics Consortium"/>
            <person name="Kohler A."/>
            <person name="Kuo A."/>
            <person name="Nagy L.G."/>
            <person name="Floudas D."/>
            <person name="Copeland A."/>
            <person name="Barry K.W."/>
            <person name="Cichocki N."/>
            <person name="Veneault-Fourrey C."/>
            <person name="LaButti K."/>
            <person name="Lindquist E.A."/>
            <person name="Lipzen A."/>
            <person name="Lundell T."/>
            <person name="Morin E."/>
            <person name="Murat C."/>
            <person name="Riley R."/>
            <person name="Ohm R."/>
            <person name="Sun H."/>
            <person name="Tunlid A."/>
            <person name="Henrissat B."/>
            <person name="Grigoriev I.V."/>
            <person name="Hibbett D.S."/>
            <person name="Martin F."/>
        </authorList>
    </citation>
    <scope>NUCLEOTIDE SEQUENCE [LARGE SCALE GENOMIC DNA]</scope>
    <source>
        <strain evidence="17">FD-334 SS-4</strain>
    </source>
</reference>
<evidence type="ECO:0000313" key="17">
    <source>
        <dbReference type="Proteomes" id="UP000054270"/>
    </source>
</evidence>
<evidence type="ECO:0000256" key="12">
    <source>
        <dbReference type="ARBA" id="ARBA00023136"/>
    </source>
</evidence>
<dbReference type="GO" id="GO:0016705">
    <property type="term" value="F:oxidoreductase activity, acting on paired donors, with incorporation or reduction of molecular oxygen"/>
    <property type="evidence" value="ECO:0007669"/>
    <property type="project" value="InterPro"/>
</dbReference>
<evidence type="ECO:0000256" key="8">
    <source>
        <dbReference type="ARBA" id="ARBA00022989"/>
    </source>
</evidence>
<dbReference type="InterPro" id="IPR050121">
    <property type="entry name" value="Cytochrome_P450_monoxygenase"/>
</dbReference>
<dbReference type="Proteomes" id="UP000054270">
    <property type="component" value="Unassembled WGS sequence"/>
</dbReference>
<dbReference type="InterPro" id="IPR001128">
    <property type="entry name" value="Cyt_P450"/>
</dbReference>
<keyword evidence="12 15" id="KW-0472">Membrane</keyword>
<evidence type="ECO:0000256" key="10">
    <source>
        <dbReference type="ARBA" id="ARBA00023004"/>
    </source>
</evidence>
<dbReference type="EMBL" id="KN817616">
    <property type="protein sequence ID" value="KJA16707.1"/>
    <property type="molecule type" value="Genomic_DNA"/>
</dbReference>
<keyword evidence="9 14" id="KW-0560">Oxidoreductase</keyword>
<evidence type="ECO:0000256" key="11">
    <source>
        <dbReference type="ARBA" id="ARBA00023033"/>
    </source>
</evidence>
<dbReference type="SUPFAM" id="SSF48264">
    <property type="entry name" value="Cytochrome P450"/>
    <property type="match status" value="1"/>
</dbReference>
<keyword evidence="6 15" id="KW-0812">Transmembrane</keyword>
<comment type="similarity">
    <text evidence="4 14">Belongs to the cytochrome P450 family.</text>
</comment>
<comment type="cofactor">
    <cofactor evidence="1 13">
        <name>heme</name>
        <dbReference type="ChEBI" id="CHEBI:30413"/>
    </cofactor>
</comment>
<evidence type="ECO:0000256" key="6">
    <source>
        <dbReference type="ARBA" id="ARBA00022692"/>
    </source>
</evidence>
<dbReference type="InterPro" id="IPR002401">
    <property type="entry name" value="Cyt_P450_E_grp-I"/>
</dbReference>
<evidence type="ECO:0000256" key="2">
    <source>
        <dbReference type="ARBA" id="ARBA00004370"/>
    </source>
</evidence>
<keyword evidence="17" id="KW-1185">Reference proteome</keyword>
<dbReference type="Gene3D" id="1.10.630.10">
    <property type="entry name" value="Cytochrome P450"/>
    <property type="match status" value="1"/>
</dbReference>
<dbReference type="Pfam" id="PF00067">
    <property type="entry name" value="p450"/>
    <property type="match status" value="1"/>
</dbReference>
<evidence type="ECO:0000256" key="14">
    <source>
        <dbReference type="RuleBase" id="RU000461"/>
    </source>
</evidence>
<dbReference type="PRINTS" id="PR00385">
    <property type="entry name" value="P450"/>
</dbReference>
<dbReference type="OMA" id="MDMRYLE"/>
<keyword evidence="10 13" id="KW-0408">Iron</keyword>
<accession>A0A0D2KQ34</accession>
<dbReference type="PRINTS" id="PR00463">
    <property type="entry name" value="EP450I"/>
</dbReference>
<evidence type="ECO:0000256" key="3">
    <source>
        <dbReference type="ARBA" id="ARBA00004721"/>
    </source>
</evidence>
<evidence type="ECO:0000256" key="7">
    <source>
        <dbReference type="ARBA" id="ARBA00022723"/>
    </source>
</evidence>
<evidence type="ECO:0000256" key="15">
    <source>
        <dbReference type="SAM" id="Phobius"/>
    </source>
</evidence>
<comment type="pathway">
    <text evidence="3">Secondary metabolite biosynthesis; terpenoid biosynthesis.</text>
</comment>
<evidence type="ECO:0000313" key="16">
    <source>
        <dbReference type="EMBL" id="KJA16707.1"/>
    </source>
</evidence>
<keyword evidence="5 13" id="KW-0349">Heme</keyword>
<dbReference type="GO" id="GO:0004497">
    <property type="term" value="F:monooxygenase activity"/>
    <property type="evidence" value="ECO:0007669"/>
    <property type="project" value="UniProtKB-KW"/>
</dbReference>
<feature type="transmembrane region" description="Helical" evidence="15">
    <location>
        <begin position="19"/>
        <end position="36"/>
    </location>
</feature>
<evidence type="ECO:0008006" key="18">
    <source>
        <dbReference type="Google" id="ProtNLM"/>
    </source>
</evidence>
<dbReference type="STRING" id="945553.A0A0D2KQ34"/>
<protein>
    <recommendedName>
        <fullName evidence="18">Cytochrome P450</fullName>
    </recommendedName>
</protein>
<evidence type="ECO:0000256" key="13">
    <source>
        <dbReference type="PIRSR" id="PIRSR602401-1"/>
    </source>
</evidence>
<keyword evidence="11 14" id="KW-0503">Monooxygenase</keyword>
<keyword evidence="7 13" id="KW-0479">Metal-binding</keyword>
<gene>
    <name evidence="16" type="ORF">HYPSUDRAFT_47076</name>
</gene>
<dbReference type="OrthoDB" id="1470350at2759"/>
<dbReference type="GO" id="GO:0016020">
    <property type="term" value="C:membrane"/>
    <property type="evidence" value="ECO:0007669"/>
    <property type="project" value="UniProtKB-SubCell"/>
</dbReference>